<keyword evidence="3" id="KW-1185">Reference proteome</keyword>
<evidence type="ECO:0000313" key="2">
    <source>
        <dbReference type="EMBL" id="PKY62423.1"/>
    </source>
</evidence>
<protein>
    <submittedName>
        <fullName evidence="2">Uncharacterized protein</fullName>
    </submittedName>
</protein>
<name>A0A2I1HUA1_9GLOM</name>
<dbReference type="AlphaFoldDB" id="A0A2I1HUA1"/>
<reference evidence="2 3" key="1">
    <citation type="submission" date="2015-10" db="EMBL/GenBank/DDBJ databases">
        <title>Genome analyses suggest a sexual origin of heterokaryosis in a supposedly ancient asexual fungus.</title>
        <authorList>
            <person name="Ropars J."/>
            <person name="Sedzielewska K."/>
            <person name="Noel J."/>
            <person name="Charron P."/>
            <person name="Farinelli L."/>
            <person name="Marton T."/>
            <person name="Kruger M."/>
            <person name="Pelin A."/>
            <person name="Brachmann A."/>
            <person name="Corradi N."/>
        </authorList>
    </citation>
    <scope>NUCLEOTIDE SEQUENCE [LARGE SCALE GENOMIC DNA]</scope>
    <source>
        <strain evidence="2 3">A4</strain>
    </source>
</reference>
<comment type="caution">
    <text evidence="2">The sequence shown here is derived from an EMBL/GenBank/DDBJ whole genome shotgun (WGS) entry which is preliminary data.</text>
</comment>
<gene>
    <name evidence="2" type="ORF">RhiirA4_488865</name>
</gene>
<sequence length="61" mass="7684">MKRKWKKERKGKEKMKEWERKRRNSEKEKDEKFSRNLTESYNKLAEFLPKDYMTKEIILTS</sequence>
<accession>A0A2I1HUA1</accession>
<organism evidence="2 3">
    <name type="scientific">Rhizophagus irregularis</name>
    <dbReference type="NCBI Taxonomy" id="588596"/>
    <lineage>
        <taxon>Eukaryota</taxon>
        <taxon>Fungi</taxon>
        <taxon>Fungi incertae sedis</taxon>
        <taxon>Mucoromycota</taxon>
        <taxon>Glomeromycotina</taxon>
        <taxon>Glomeromycetes</taxon>
        <taxon>Glomerales</taxon>
        <taxon>Glomeraceae</taxon>
        <taxon>Rhizophagus</taxon>
    </lineage>
</organism>
<evidence type="ECO:0000313" key="3">
    <source>
        <dbReference type="Proteomes" id="UP000234323"/>
    </source>
</evidence>
<proteinExistence type="predicted"/>
<dbReference type="Proteomes" id="UP000234323">
    <property type="component" value="Unassembled WGS sequence"/>
</dbReference>
<feature type="region of interest" description="Disordered" evidence="1">
    <location>
        <begin position="1"/>
        <end position="34"/>
    </location>
</feature>
<dbReference type="EMBL" id="LLXI01007089">
    <property type="protein sequence ID" value="PKY62423.1"/>
    <property type="molecule type" value="Genomic_DNA"/>
</dbReference>
<evidence type="ECO:0000256" key="1">
    <source>
        <dbReference type="SAM" id="MobiDB-lite"/>
    </source>
</evidence>
<feature type="compositionally biased region" description="Basic and acidic residues" evidence="1">
    <location>
        <begin position="10"/>
        <end position="34"/>
    </location>
</feature>